<dbReference type="PANTHER" id="PTHR35811:SF1">
    <property type="entry name" value="HTH OST-TYPE DOMAIN-CONTAINING PROTEIN"/>
    <property type="match status" value="1"/>
</dbReference>
<evidence type="ECO:0000313" key="2">
    <source>
        <dbReference type="EMBL" id="CAD7287472.1"/>
    </source>
</evidence>
<comment type="caution">
    <text evidence="2">The sequence shown here is derived from an EMBL/GenBank/DDBJ whole genome shotgun (WGS) entry which is preliminary data.</text>
</comment>
<dbReference type="PANTHER" id="PTHR35811">
    <property type="entry name" value="SLR1870 PROTEIN"/>
    <property type="match status" value="1"/>
</dbReference>
<dbReference type="Gene3D" id="3.40.50.1010">
    <property type="entry name" value="5'-nuclease"/>
    <property type="match status" value="1"/>
</dbReference>
<organism evidence="2 3">
    <name type="scientific">Campylobacter majalis</name>
    <dbReference type="NCBI Taxonomy" id="2790656"/>
    <lineage>
        <taxon>Bacteria</taxon>
        <taxon>Pseudomonadati</taxon>
        <taxon>Campylobacterota</taxon>
        <taxon>Epsilonproteobacteria</taxon>
        <taxon>Campylobacterales</taxon>
        <taxon>Campylobacteraceae</taxon>
        <taxon>Campylobacter</taxon>
    </lineage>
</organism>
<gene>
    <name evidence="2" type="ORF">LMG7974_00351</name>
</gene>
<sequence>MAVLIDAENFSHTLVSEAISRLDELGYVRKILAYGDYSTDNLKAYKQICFKHNITPMQVFTQTIGKNSADIALVIDAMDILKSGDYDALAIVSNDSDFIRLSSRIKDSRIKSIGVSSRFRNTAVFDHFIYLEPKAKQIAVDAEILDEAVQLKQGFVKKFLGLYSKFLIPKQLQPKREQDELDKVFKKICELYKPDADGYYNCGLFGNVLKQEFKDLDLKQIGYSNKLKELFSKLCDDGRVELVSYGTTMKFKIKA</sequence>
<dbReference type="Pfam" id="PF01936">
    <property type="entry name" value="NYN"/>
    <property type="match status" value="1"/>
</dbReference>
<dbReference type="CDD" id="cd11297">
    <property type="entry name" value="PIN_LabA-like_N_1"/>
    <property type="match status" value="1"/>
</dbReference>
<keyword evidence="3" id="KW-1185">Reference proteome</keyword>
<dbReference type="EMBL" id="CAJHOF010000002">
    <property type="protein sequence ID" value="CAD7287472.1"/>
    <property type="molecule type" value="Genomic_DNA"/>
</dbReference>
<name>A0ABM8Q3L0_9BACT</name>
<dbReference type="Proteomes" id="UP000789803">
    <property type="component" value="Unassembled WGS sequence"/>
</dbReference>
<reference evidence="2 3" key="1">
    <citation type="submission" date="2020-11" db="EMBL/GenBank/DDBJ databases">
        <authorList>
            <person name="Peeters C."/>
        </authorList>
    </citation>
    <scope>NUCLEOTIDE SEQUENCE [LARGE SCALE GENOMIC DNA]</scope>
    <source>
        <strain evidence="2 3">LMG 7974</strain>
    </source>
</reference>
<evidence type="ECO:0000313" key="3">
    <source>
        <dbReference type="Proteomes" id="UP000789803"/>
    </source>
</evidence>
<dbReference type="InterPro" id="IPR021139">
    <property type="entry name" value="NYN"/>
</dbReference>
<feature type="domain" description="NYN" evidence="1">
    <location>
        <begin position="2"/>
        <end position="131"/>
    </location>
</feature>
<accession>A0ABM8Q3L0</accession>
<evidence type="ECO:0000259" key="1">
    <source>
        <dbReference type="Pfam" id="PF01936"/>
    </source>
</evidence>
<proteinExistence type="predicted"/>
<protein>
    <recommendedName>
        <fullName evidence="1">NYN domain-containing protein</fullName>
    </recommendedName>
</protein>